<accession>A0A428NH87</accession>
<evidence type="ECO:0000313" key="4">
    <source>
        <dbReference type="Proteomes" id="UP000287972"/>
    </source>
</evidence>
<gene>
    <name evidence="3" type="ORF">CEP51_016726</name>
</gene>
<dbReference type="Proteomes" id="UP000287972">
    <property type="component" value="Unassembled WGS sequence"/>
</dbReference>
<protein>
    <submittedName>
        <fullName evidence="3">Uncharacterized protein</fullName>
    </submittedName>
</protein>
<reference evidence="3 4" key="1">
    <citation type="submission" date="2017-06" db="EMBL/GenBank/DDBJ databases">
        <title>Comparative genomic analysis of Ambrosia Fusariam Clade fungi.</title>
        <authorList>
            <person name="Stajich J.E."/>
            <person name="Carrillo J."/>
            <person name="Kijimoto T."/>
            <person name="Eskalen A."/>
            <person name="O'Donnell K."/>
            <person name="Kasson M."/>
        </authorList>
    </citation>
    <scope>NUCLEOTIDE SEQUENCE [LARGE SCALE GENOMIC DNA]</scope>
    <source>
        <strain evidence="3 4">NRRL62606</strain>
    </source>
</reference>
<sequence>MDLEVEEHERHPKRCGVPNDNDQLRDKSLMFLNRLHGSIEQQDMDLTSFFVQRSCYFYLFGKETSVDLENLEDLHGENEFHPVRWAQTQRDPERPTTTLGTNSLHEHPQQRIRILELESQEREYHARLEVARREAQQIEATLQSLIAKQQEQQDTLEHLGNKLLEKEEHFHFMENKLRNGEHRVQQLQDEEAEYTTRVEELKVQEAGHQQKVRQLDELQGVMEEK</sequence>
<dbReference type="InterPro" id="IPR022198">
    <property type="entry name" value="DUF3723"/>
</dbReference>
<evidence type="ECO:0000313" key="3">
    <source>
        <dbReference type="EMBL" id="RSL40177.1"/>
    </source>
</evidence>
<evidence type="ECO:0000256" key="2">
    <source>
        <dbReference type="SAM" id="MobiDB-lite"/>
    </source>
</evidence>
<dbReference type="AlphaFoldDB" id="A0A428NH87"/>
<dbReference type="EMBL" id="NKCL01001358">
    <property type="protein sequence ID" value="RSL40177.1"/>
    <property type="molecule type" value="Genomic_DNA"/>
</dbReference>
<proteinExistence type="predicted"/>
<keyword evidence="1" id="KW-0175">Coiled coil</keyword>
<name>A0A428NH87_9HYPO</name>
<keyword evidence="4" id="KW-1185">Reference proteome</keyword>
<evidence type="ECO:0000256" key="1">
    <source>
        <dbReference type="SAM" id="Coils"/>
    </source>
</evidence>
<feature type="non-terminal residue" evidence="3">
    <location>
        <position position="225"/>
    </location>
</feature>
<dbReference type="Pfam" id="PF12520">
    <property type="entry name" value="DUF3723"/>
    <property type="match status" value="1"/>
</dbReference>
<comment type="caution">
    <text evidence="3">The sequence shown here is derived from an EMBL/GenBank/DDBJ whole genome shotgun (WGS) entry which is preliminary data.</text>
</comment>
<organism evidence="3 4">
    <name type="scientific">Fusarium floridanum</name>
    <dbReference type="NCBI Taxonomy" id="1325733"/>
    <lineage>
        <taxon>Eukaryota</taxon>
        <taxon>Fungi</taxon>
        <taxon>Dikarya</taxon>
        <taxon>Ascomycota</taxon>
        <taxon>Pezizomycotina</taxon>
        <taxon>Sordariomycetes</taxon>
        <taxon>Hypocreomycetidae</taxon>
        <taxon>Hypocreales</taxon>
        <taxon>Nectriaceae</taxon>
        <taxon>Fusarium</taxon>
        <taxon>Fusarium solani species complex</taxon>
    </lineage>
</organism>
<feature type="region of interest" description="Disordered" evidence="2">
    <location>
        <begin position="1"/>
        <end position="22"/>
    </location>
</feature>
<feature type="coiled-coil region" evidence="1">
    <location>
        <begin position="114"/>
        <end position="218"/>
    </location>
</feature>